<keyword evidence="1" id="KW-0175">Coiled coil</keyword>
<dbReference type="Proteomes" id="UP000306477">
    <property type="component" value="Unassembled WGS sequence"/>
</dbReference>
<feature type="coiled-coil region" evidence="1">
    <location>
        <begin position="26"/>
        <end position="60"/>
    </location>
</feature>
<name>A0A4S3PYS0_9BACI</name>
<reference evidence="2 3" key="1">
    <citation type="journal article" date="2019" name="Indoor Air">
        <title>Impacts of indoor surface finishes on bacterial viability.</title>
        <authorList>
            <person name="Hu J."/>
            <person name="Maamar S.B."/>
            <person name="Glawe A.J."/>
            <person name="Gottel N."/>
            <person name="Gilbert J.A."/>
            <person name="Hartmann E.M."/>
        </authorList>
    </citation>
    <scope>NUCLEOTIDE SEQUENCE [LARGE SCALE GENOMIC DNA]</scope>
    <source>
        <strain evidence="2 3">AF060A6</strain>
    </source>
</reference>
<gene>
    <name evidence="2" type="ORF">E1I69_03075</name>
</gene>
<comment type="caution">
    <text evidence="2">The sequence shown here is derived from an EMBL/GenBank/DDBJ whole genome shotgun (WGS) entry which is preliminary data.</text>
</comment>
<sequence length="68" mass="8143">MYYYDYDYRQQPQGFFPGIPGFPGGGGNVNLRLDRLERQMQRLQNQIDRLDRRVDRIERRLGFGTFQG</sequence>
<evidence type="ECO:0000313" key="3">
    <source>
        <dbReference type="Proteomes" id="UP000306477"/>
    </source>
</evidence>
<organism evidence="2 3">
    <name type="scientific">Bacillus timonensis</name>
    <dbReference type="NCBI Taxonomy" id="1033734"/>
    <lineage>
        <taxon>Bacteria</taxon>
        <taxon>Bacillati</taxon>
        <taxon>Bacillota</taxon>
        <taxon>Bacilli</taxon>
        <taxon>Bacillales</taxon>
        <taxon>Bacillaceae</taxon>
        <taxon>Bacillus</taxon>
    </lineage>
</organism>
<dbReference type="EMBL" id="SLUB01000003">
    <property type="protein sequence ID" value="THE14814.1"/>
    <property type="molecule type" value="Genomic_DNA"/>
</dbReference>
<accession>A0A4S3PYS0</accession>
<keyword evidence="3" id="KW-1185">Reference proteome</keyword>
<proteinExistence type="predicted"/>
<evidence type="ECO:0000256" key="1">
    <source>
        <dbReference type="SAM" id="Coils"/>
    </source>
</evidence>
<dbReference type="AlphaFoldDB" id="A0A4S3PYS0"/>
<dbReference type="RefSeq" id="WP_136378164.1">
    <property type="nucleotide sequence ID" value="NZ_SLUB01000003.1"/>
</dbReference>
<protein>
    <submittedName>
        <fullName evidence="2">Uncharacterized protein</fullName>
    </submittedName>
</protein>
<dbReference type="Gene3D" id="1.20.1270.70">
    <property type="entry name" value="Designed single chain three-helix bundle"/>
    <property type="match status" value="1"/>
</dbReference>
<evidence type="ECO:0000313" key="2">
    <source>
        <dbReference type="EMBL" id="THE14814.1"/>
    </source>
</evidence>